<dbReference type="GO" id="GO:0007165">
    <property type="term" value="P:signal transduction"/>
    <property type="evidence" value="ECO:0007669"/>
    <property type="project" value="TreeGrafter"/>
</dbReference>
<dbReference type="Gene3D" id="3.30.750.44">
    <property type="match status" value="1"/>
</dbReference>
<dbReference type="EC" id="3.4.21.102" evidence="10"/>
<dbReference type="SUPFAM" id="SSF50156">
    <property type="entry name" value="PDZ domain-like"/>
    <property type="match status" value="1"/>
</dbReference>
<dbReference type="InterPro" id="IPR020992">
    <property type="entry name" value="Tail_Prtase_C"/>
</dbReference>
<dbReference type="PANTHER" id="PTHR32060:SF22">
    <property type="entry name" value="CARBOXYL-TERMINAL-PROCESSING PEPTIDASE 3, CHLOROPLASTIC"/>
    <property type="match status" value="1"/>
</dbReference>
<dbReference type="RefSeq" id="WP_005505443.1">
    <property type="nucleotide sequence ID" value="NZ_ADAQ01000013.1"/>
</dbReference>
<dbReference type="InterPro" id="IPR004447">
    <property type="entry name" value="Peptidase_S41A"/>
</dbReference>
<dbReference type="MEROPS" id="S41.001"/>
<protein>
    <submittedName>
        <fullName evidence="10">Tail-specific protease</fullName>
        <ecNumber evidence="10">3.4.21.102</ecNumber>
    </submittedName>
</protein>
<dbReference type="Gene3D" id="2.30.42.10">
    <property type="match status" value="1"/>
</dbReference>
<dbReference type="GeneID" id="58897662"/>
<evidence type="ECO:0000259" key="9">
    <source>
        <dbReference type="PROSITE" id="PS50106"/>
    </source>
</evidence>
<dbReference type="Pfam" id="PF00595">
    <property type="entry name" value="PDZ"/>
    <property type="match status" value="1"/>
</dbReference>
<dbReference type="NCBIfam" id="NF008388">
    <property type="entry name" value="PRK11186.1"/>
    <property type="match status" value="1"/>
</dbReference>
<dbReference type="CDD" id="cd07560">
    <property type="entry name" value="Peptidase_S41_CPP"/>
    <property type="match status" value="1"/>
</dbReference>
<dbReference type="InterPro" id="IPR001478">
    <property type="entry name" value="PDZ"/>
</dbReference>
<organism evidence="10 11">
    <name type="scientific">Grimontia hollisae CIP 101886</name>
    <dbReference type="NCBI Taxonomy" id="675812"/>
    <lineage>
        <taxon>Bacteria</taxon>
        <taxon>Pseudomonadati</taxon>
        <taxon>Pseudomonadota</taxon>
        <taxon>Gammaproteobacteria</taxon>
        <taxon>Vibrionales</taxon>
        <taxon>Vibrionaceae</taxon>
        <taxon>Grimontia</taxon>
    </lineage>
</organism>
<evidence type="ECO:0000256" key="7">
    <source>
        <dbReference type="ARBA" id="ARBA00022825"/>
    </source>
</evidence>
<comment type="subcellular location">
    <subcellularLocation>
        <location evidence="1">Secreted</location>
    </subcellularLocation>
</comment>
<dbReference type="CDD" id="cd06782">
    <property type="entry name" value="cpPDZ_CPP-like"/>
    <property type="match status" value="1"/>
</dbReference>
<evidence type="ECO:0000256" key="8">
    <source>
        <dbReference type="SAM" id="SignalP"/>
    </source>
</evidence>
<evidence type="ECO:0000256" key="3">
    <source>
        <dbReference type="ARBA" id="ARBA00022525"/>
    </source>
</evidence>
<dbReference type="eggNOG" id="COG0793">
    <property type="taxonomic scope" value="Bacteria"/>
</dbReference>
<feature type="chain" id="PRO_5003008491" evidence="8">
    <location>
        <begin position="23"/>
        <end position="667"/>
    </location>
</feature>
<dbReference type="Pfam" id="PF08180">
    <property type="entry name" value="BAGE"/>
    <property type="match status" value="1"/>
</dbReference>
<dbReference type="FunFam" id="3.90.226.10:FF:000090">
    <property type="entry name" value="Tail-specific protease"/>
    <property type="match status" value="1"/>
</dbReference>
<dbReference type="NCBIfam" id="TIGR00225">
    <property type="entry name" value="prc"/>
    <property type="match status" value="1"/>
</dbReference>
<dbReference type="EMBL" id="ADAQ01000013">
    <property type="protein sequence ID" value="EEY70907.1"/>
    <property type="molecule type" value="Genomic_DNA"/>
</dbReference>
<dbReference type="InterPro" id="IPR029045">
    <property type="entry name" value="ClpP/crotonase-like_dom_sf"/>
</dbReference>
<dbReference type="InterPro" id="IPR040573">
    <property type="entry name" value="TSP_N"/>
</dbReference>
<dbReference type="Pfam" id="PF11818">
    <property type="entry name" value="DUF3340"/>
    <property type="match status" value="1"/>
</dbReference>
<dbReference type="GO" id="GO:0005576">
    <property type="term" value="C:extracellular region"/>
    <property type="evidence" value="ECO:0007669"/>
    <property type="project" value="UniProtKB-SubCell"/>
</dbReference>
<dbReference type="InterPro" id="IPR012530">
    <property type="entry name" value="BAGE-like"/>
</dbReference>
<keyword evidence="3" id="KW-0964">Secreted</keyword>
<dbReference type="InterPro" id="IPR005151">
    <property type="entry name" value="Tail-specific_protease"/>
</dbReference>
<reference evidence="10 11" key="1">
    <citation type="submission" date="2009-10" db="EMBL/GenBank/DDBJ databases">
        <authorList>
            <consortium name="Los Alamos National Laboratory (LANL)"/>
            <consortium name="National Microbial Pathogen Data Resource (NMPDR)"/>
            <person name="Saunders E.H."/>
            <person name="Munk A.C."/>
            <person name="Tapia R."/>
            <person name="Green L."/>
            <person name="Rogers Y."/>
            <person name="Detter J.C."/>
            <person name="Bruce D."/>
            <person name="Brettin T.S."/>
            <person name="Colwell R.R."/>
            <person name="Huq A."/>
            <person name="Grim C.J."/>
            <person name="Hasan N.A."/>
            <person name="Bartels D."/>
            <person name="Vonstein V."/>
        </authorList>
    </citation>
    <scope>NUCLEOTIDE SEQUENCE [LARGE SCALE GENOMIC DNA]</scope>
    <source>
        <strain evidence="10 11">CIP 101886</strain>
    </source>
</reference>
<proteinExistence type="inferred from homology"/>
<dbReference type="InterPro" id="IPR036034">
    <property type="entry name" value="PDZ_sf"/>
</dbReference>
<evidence type="ECO:0000256" key="4">
    <source>
        <dbReference type="ARBA" id="ARBA00022670"/>
    </source>
</evidence>
<dbReference type="PROSITE" id="PS50106">
    <property type="entry name" value="PDZ"/>
    <property type="match status" value="1"/>
</dbReference>
<keyword evidence="7" id="KW-0720">Serine protease</keyword>
<dbReference type="Pfam" id="PF17804">
    <property type="entry name" value="TSP_NTD"/>
    <property type="match status" value="1"/>
</dbReference>
<dbReference type="PANTHER" id="PTHR32060">
    <property type="entry name" value="TAIL-SPECIFIC PROTEASE"/>
    <property type="match status" value="1"/>
</dbReference>
<accession>D0IAI9</accession>
<comment type="caution">
    <text evidence="10">The sequence shown here is derived from an EMBL/GenBank/DDBJ whole genome shotgun (WGS) entry which is preliminary data.</text>
</comment>
<dbReference type="AlphaFoldDB" id="D0IAI9"/>
<feature type="signal peptide" evidence="8">
    <location>
        <begin position="1"/>
        <end position="22"/>
    </location>
</feature>
<dbReference type="GO" id="GO:0006508">
    <property type="term" value="P:proteolysis"/>
    <property type="evidence" value="ECO:0007669"/>
    <property type="project" value="UniProtKB-KW"/>
</dbReference>
<keyword evidence="4 10" id="KW-0645">Protease</keyword>
<dbReference type="SUPFAM" id="SSF52096">
    <property type="entry name" value="ClpP/crotonase"/>
    <property type="match status" value="1"/>
</dbReference>
<feature type="domain" description="PDZ" evidence="9">
    <location>
        <begin position="238"/>
        <end position="308"/>
    </location>
</feature>
<keyword evidence="6 10" id="KW-0378">Hydrolase</keyword>
<dbReference type="OrthoDB" id="9812068at2"/>
<dbReference type="Proteomes" id="UP000003604">
    <property type="component" value="Unassembled WGS sequence"/>
</dbReference>
<comment type="similarity">
    <text evidence="2">Belongs to the peptidase S41A family.</text>
</comment>
<keyword evidence="5 8" id="KW-0732">Signal</keyword>
<evidence type="ECO:0000313" key="10">
    <source>
        <dbReference type="EMBL" id="EEY70907.1"/>
    </source>
</evidence>
<dbReference type="Gene3D" id="3.90.226.10">
    <property type="entry name" value="2-enoyl-CoA Hydratase, Chain A, domain 1"/>
    <property type="match status" value="1"/>
</dbReference>
<dbReference type="FunFam" id="2.30.42.10:FF:000083">
    <property type="entry name" value="Tail-specific protease"/>
    <property type="match status" value="1"/>
</dbReference>
<dbReference type="SMART" id="SM00228">
    <property type="entry name" value="PDZ"/>
    <property type="match status" value="1"/>
</dbReference>
<dbReference type="GO" id="GO:0030288">
    <property type="term" value="C:outer membrane-bounded periplasmic space"/>
    <property type="evidence" value="ECO:0007669"/>
    <property type="project" value="TreeGrafter"/>
</dbReference>
<evidence type="ECO:0000256" key="1">
    <source>
        <dbReference type="ARBA" id="ARBA00004613"/>
    </source>
</evidence>
<dbReference type="SMART" id="SM00245">
    <property type="entry name" value="TSPc"/>
    <property type="match status" value="1"/>
</dbReference>
<keyword evidence="11" id="KW-1185">Reference proteome</keyword>
<dbReference type="GO" id="GO:0004252">
    <property type="term" value="F:serine-type endopeptidase activity"/>
    <property type="evidence" value="ECO:0007669"/>
    <property type="project" value="UniProtKB-EC"/>
</dbReference>
<gene>
    <name evidence="10" type="ORF">VHA_002766</name>
</gene>
<evidence type="ECO:0000256" key="5">
    <source>
        <dbReference type="ARBA" id="ARBA00022729"/>
    </source>
</evidence>
<sequence>MICRFRFSAIAASFLLAASAHALEANYNAAELPTLVSEPQHETASKRITRRFEKSHYKQFQLDDEFSAAVFDRYLETLDFNRLFLTQKEVDALSKWRLSLDEQLRSGDTSAAYDIFNVSLRSRFDRYKYALTLLDNEITFDENEEMVIDRSELPWAKDDAELNELWRQRVKNDALNLKLAGKTWPEIQETLSKRYNSALKRLTQTKSEDVFQIYLNAFAREVDPHTSYLSPRNAEQFQSEMNLSLEGIGAVLQAEDDFTVIRSLVAGGPASKSKKLSPGDRIIGVGQDKEKVVDVIGWRLDDVVQLIKGPKGSKVLLQILPDGANAKSYTVTLVRDKIRLEDRAVKSEVIQQGKDKVGVISVPSFYVGLAEDTKKEIAKLKAENVAGIVMDLRNNGGGALSEASALTGLFIENGPVVQVRDSYGRVKVNSDSDNAVSYKGPLTVLINRYSASASEIFAAALQDYGRAVILGEQSFGKGTVQQHRSLNHIYDLFDKPLGHVQYTIQKFYRIDGGSTQHLGVVPDIAFPTAVDPSETGESVEDNALPWDSISPAAYQSSDTLRKIVPALDQNHQQRIKNDAEFGFILSDIAEYKAEKDKNVISLSEKIRISEQQDADKKRLARLNDRQKMLGKKLFKSLEDVPNDYEEPDAYLDEAAAITLDLAKKLNS</sequence>
<name>D0IAI9_GRIHO</name>
<evidence type="ECO:0000256" key="6">
    <source>
        <dbReference type="ARBA" id="ARBA00022801"/>
    </source>
</evidence>
<dbReference type="Pfam" id="PF03572">
    <property type="entry name" value="Peptidase_S41"/>
    <property type="match status" value="1"/>
</dbReference>
<evidence type="ECO:0000256" key="2">
    <source>
        <dbReference type="ARBA" id="ARBA00009179"/>
    </source>
</evidence>
<evidence type="ECO:0000313" key="11">
    <source>
        <dbReference type="Proteomes" id="UP000003604"/>
    </source>
</evidence>